<proteinExistence type="predicted"/>
<comment type="caution">
    <text evidence="4">The sequence shown here is derived from an EMBL/GenBank/DDBJ whole genome shotgun (WGS) entry which is preliminary data.</text>
</comment>
<reference evidence="4 5" key="1">
    <citation type="submission" date="2019-02" db="EMBL/GenBank/DDBJ databases">
        <title>Deep-cultivation of Planctomycetes and their phenomic and genomic characterization uncovers novel biology.</title>
        <authorList>
            <person name="Wiegand S."/>
            <person name="Jogler M."/>
            <person name="Boedeker C."/>
            <person name="Pinto D."/>
            <person name="Vollmers J."/>
            <person name="Rivas-Marin E."/>
            <person name="Kohn T."/>
            <person name="Peeters S.H."/>
            <person name="Heuer A."/>
            <person name="Rast P."/>
            <person name="Oberbeckmann S."/>
            <person name="Bunk B."/>
            <person name="Jeske O."/>
            <person name="Meyerdierks A."/>
            <person name="Storesund J.E."/>
            <person name="Kallscheuer N."/>
            <person name="Luecker S."/>
            <person name="Lage O.M."/>
            <person name="Pohl T."/>
            <person name="Merkel B.J."/>
            <person name="Hornburger P."/>
            <person name="Mueller R.-W."/>
            <person name="Bruemmer F."/>
            <person name="Labrenz M."/>
            <person name="Spormann A.M."/>
            <person name="Op Den Camp H."/>
            <person name="Overmann J."/>
            <person name="Amann R."/>
            <person name="Jetten M.S.M."/>
            <person name="Mascher T."/>
            <person name="Medema M.H."/>
            <person name="Devos D.P."/>
            <person name="Kaster A.-K."/>
            <person name="Ovreas L."/>
            <person name="Rohde M."/>
            <person name="Galperin M.Y."/>
            <person name="Jogler C."/>
        </authorList>
    </citation>
    <scope>NUCLEOTIDE SEQUENCE [LARGE SCALE GENOMIC DNA]</scope>
    <source>
        <strain evidence="4 5">Poly41</strain>
    </source>
</reference>
<dbReference type="InterPro" id="IPR008995">
    <property type="entry name" value="Mo/tungstate-bd_C_term_dom"/>
</dbReference>
<sequence length="78" mass="8091">MKISARNQLQGKISKIEAGPINAKITLTLDSPPTLVAVVTKEAVEELELSEGGQACAIIKASSVLLAACDDAKCGCKH</sequence>
<gene>
    <name evidence="4" type="primary">mopII</name>
    <name evidence="4" type="ORF">Poly41_05610</name>
</gene>
<keyword evidence="1 2" id="KW-0500">Molybdenum</keyword>
<dbReference type="Pfam" id="PF03459">
    <property type="entry name" value="TOBE"/>
    <property type="match status" value="1"/>
</dbReference>
<dbReference type="Proteomes" id="UP000319143">
    <property type="component" value="Unassembled WGS sequence"/>
</dbReference>
<dbReference type="AlphaFoldDB" id="A0A5C6E0L9"/>
<evidence type="ECO:0000313" key="4">
    <source>
        <dbReference type="EMBL" id="TWU42265.1"/>
    </source>
</evidence>
<evidence type="ECO:0000256" key="2">
    <source>
        <dbReference type="PROSITE-ProRule" id="PRU01213"/>
    </source>
</evidence>
<evidence type="ECO:0000259" key="3">
    <source>
        <dbReference type="PROSITE" id="PS51866"/>
    </source>
</evidence>
<dbReference type="NCBIfam" id="TIGR00638">
    <property type="entry name" value="Mop"/>
    <property type="match status" value="1"/>
</dbReference>
<protein>
    <submittedName>
        <fullName evidence="4">Molybdenum-pterin-binding protein 2</fullName>
    </submittedName>
</protein>
<dbReference type="RefSeq" id="WP_146524356.1">
    <property type="nucleotide sequence ID" value="NZ_SJPV01000001.1"/>
</dbReference>
<dbReference type="SUPFAM" id="SSF50331">
    <property type="entry name" value="MOP-like"/>
    <property type="match status" value="1"/>
</dbReference>
<dbReference type="InterPro" id="IPR004606">
    <property type="entry name" value="Mop_domain"/>
</dbReference>
<dbReference type="EMBL" id="SJPV01000001">
    <property type="protein sequence ID" value="TWU42265.1"/>
    <property type="molecule type" value="Genomic_DNA"/>
</dbReference>
<organism evidence="4 5">
    <name type="scientific">Novipirellula artificiosorum</name>
    <dbReference type="NCBI Taxonomy" id="2528016"/>
    <lineage>
        <taxon>Bacteria</taxon>
        <taxon>Pseudomonadati</taxon>
        <taxon>Planctomycetota</taxon>
        <taxon>Planctomycetia</taxon>
        <taxon>Pirellulales</taxon>
        <taxon>Pirellulaceae</taxon>
        <taxon>Novipirellula</taxon>
    </lineage>
</organism>
<dbReference type="GO" id="GO:0015689">
    <property type="term" value="P:molybdate ion transport"/>
    <property type="evidence" value="ECO:0007669"/>
    <property type="project" value="InterPro"/>
</dbReference>
<evidence type="ECO:0000256" key="1">
    <source>
        <dbReference type="ARBA" id="ARBA00022505"/>
    </source>
</evidence>
<dbReference type="PROSITE" id="PS51866">
    <property type="entry name" value="MOP"/>
    <property type="match status" value="1"/>
</dbReference>
<dbReference type="InterPro" id="IPR005116">
    <property type="entry name" value="Transp-assoc_OB_typ1"/>
</dbReference>
<feature type="domain" description="Mop" evidence="3">
    <location>
        <begin position="2"/>
        <end position="68"/>
    </location>
</feature>
<keyword evidence="5" id="KW-1185">Reference proteome</keyword>
<dbReference type="Gene3D" id="2.40.50.100">
    <property type="match status" value="1"/>
</dbReference>
<name>A0A5C6E0L9_9BACT</name>
<evidence type="ECO:0000313" key="5">
    <source>
        <dbReference type="Proteomes" id="UP000319143"/>
    </source>
</evidence>
<dbReference type="OrthoDB" id="122515at2"/>
<accession>A0A5C6E0L9</accession>